<accession>A6HTY1</accession>
<organism evidence="1 2">
    <name type="scientific">Rattus norvegicus</name>
    <name type="common">Rat</name>
    <dbReference type="NCBI Taxonomy" id="10116"/>
    <lineage>
        <taxon>Eukaryota</taxon>
        <taxon>Metazoa</taxon>
        <taxon>Chordata</taxon>
        <taxon>Craniata</taxon>
        <taxon>Vertebrata</taxon>
        <taxon>Euteleostomi</taxon>
        <taxon>Mammalia</taxon>
        <taxon>Eutheria</taxon>
        <taxon>Euarchontoglires</taxon>
        <taxon>Glires</taxon>
        <taxon>Rodentia</taxon>
        <taxon>Myomorpha</taxon>
        <taxon>Muroidea</taxon>
        <taxon>Muridae</taxon>
        <taxon>Murinae</taxon>
        <taxon>Rattus</taxon>
    </lineage>
</organism>
<dbReference type="Proteomes" id="UP000234681">
    <property type="component" value="Chromosome 15"/>
</dbReference>
<protein>
    <submittedName>
        <fullName evidence="1">RCG37136</fullName>
    </submittedName>
</protein>
<name>A6HTY1_RAT</name>
<feature type="non-terminal residue" evidence="1">
    <location>
        <position position="104"/>
    </location>
</feature>
<proteinExistence type="predicted"/>
<dbReference type="EMBL" id="CH473951">
    <property type="protein sequence ID" value="EDM02344.1"/>
    <property type="molecule type" value="Genomic_DNA"/>
</dbReference>
<gene>
    <name evidence="1" type="ORF">rCG_37136</name>
</gene>
<evidence type="ECO:0000313" key="2">
    <source>
        <dbReference type="Proteomes" id="UP000234681"/>
    </source>
</evidence>
<reference evidence="1 2" key="1">
    <citation type="submission" date="2005-07" db="EMBL/GenBank/DDBJ databases">
        <authorList>
            <person name="Mural R.J."/>
            <person name="Li P.W."/>
            <person name="Adams M.D."/>
            <person name="Amanatides P.G."/>
            <person name="Baden-Tillson H."/>
            <person name="Barnstead M."/>
            <person name="Chin S.H."/>
            <person name="Dew I."/>
            <person name="Evans C.A."/>
            <person name="Ferriera S."/>
            <person name="Flanigan M."/>
            <person name="Fosler C."/>
            <person name="Glodek A."/>
            <person name="Gu Z."/>
            <person name="Holt R.A."/>
            <person name="Jennings D."/>
            <person name="Kraft C.L."/>
            <person name="Lu F."/>
            <person name="Nguyen T."/>
            <person name="Nusskern D.R."/>
            <person name="Pfannkoch C.M."/>
            <person name="Sitter C."/>
            <person name="Sutton G.G."/>
            <person name="Venter J.C."/>
            <person name="Wang Z."/>
            <person name="Woodage T."/>
            <person name="Zheng X.H."/>
            <person name="Zhong F."/>
        </authorList>
    </citation>
    <scope>NUCLEOTIDE SEQUENCE [LARGE SCALE GENOMIC DNA]</scope>
    <source>
        <strain>BN</strain>
        <strain evidence="2">Sprague-Dawley</strain>
    </source>
</reference>
<sequence length="104" mass="11337">MALAPVVAALQHLEFYSLHMQGPGTGGVPPVPLQRCFDKTLSPVDIPKLTGQTKSVLRLPYLQRISGLETSLPRAFFPSTVHGDRDGGAWSTVHLEILTFEAQK</sequence>
<dbReference type="AlphaFoldDB" id="A6HTY1"/>
<evidence type="ECO:0000313" key="1">
    <source>
        <dbReference type="EMBL" id="EDM02344.1"/>
    </source>
</evidence>